<evidence type="ECO:0000256" key="2">
    <source>
        <dbReference type="ARBA" id="ARBA00022840"/>
    </source>
</evidence>
<dbReference type="EMBL" id="MU128919">
    <property type="protein sequence ID" value="KAF9519130.1"/>
    <property type="molecule type" value="Genomic_DNA"/>
</dbReference>
<name>A0A9P6E1U7_9AGAM</name>
<sequence>MLCQSLGYTTIASVPRKTPLASVSTDLRHQLVPSSLALHREIHKRGKSTNLHHLQAPPPGLGAQNCPRLQVVTVHQLIGRNPGRTPGRRRLDLGRERYEGAPRWLRSGTCSGPAMQWRWQRHRRRERCIALATITAVSKVQMNAPSAKKPSAPKHAGVIVGLNVLSVINEPTSLDKNICEEGVFECKHENGKLALVLMFLSSTNVRSLHRLRVAWERSEYTLPSAAQTLIDIDSHFEGIDSPPSALKQLFGNLFRDNPKPVEKVPGDAKIDKSNMCEIVLDVINPNGAVAYDAAAQASTLCLGNDSRSPAS</sequence>
<gene>
    <name evidence="3" type="ORF">BS47DRAFT_1388274</name>
</gene>
<dbReference type="Proteomes" id="UP000886523">
    <property type="component" value="Unassembled WGS sequence"/>
</dbReference>
<dbReference type="GO" id="GO:0140662">
    <property type="term" value="F:ATP-dependent protein folding chaperone"/>
    <property type="evidence" value="ECO:0007669"/>
    <property type="project" value="InterPro"/>
</dbReference>
<evidence type="ECO:0000313" key="3">
    <source>
        <dbReference type="EMBL" id="KAF9519130.1"/>
    </source>
</evidence>
<accession>A0A9P6E1U7</accession>
<dbReference type="GO" id="GO:0005524">
    <property type="term" value="F:ATP binding"/>
    <property type="evidence" value="ECO:0007669"/>
    <property type="project" value="UniProtKB-KW"/>
</dbReference>
<reference evidence="3" key="1">
    <citation type="journal article" date="2020" name="Nat. Commun.">
        <title>Large-scale genome sequencing of mycorrhizal fungi provides insights into the early evolution of symbiotic traits.</title>
        <authorList>
            <person name="Miyauchi S."/>
            <person name="Kiss E."/>
            <person name="Kuo A."/>
            <person name="Drula E."/>
            <person name="Kohler A."/>
            <person name="Sanchez-Garcia M."/>
            <person name="Morin E."/>
            <person name="Andreopoulos B."/>
            <person name="Barry K.W."/>
            <person name="Bonito G."/>
            <person name="Buee M."/>
            <person name="Carver A."/>
            <person name="Chen C."/>
            <person name="Cichocki N."/>
            <person name="Clum A."/>
            <person name="Culley D."/>
            <person name="Crous P.W."/>
            <person name="Fauchery L."/>
            <person name="Girlanda M."/>
            <person name="Hayes R.D."/>
            <person name="Keri Z."/>
            <person name="LaButti K."/>
            <person name="Lipzen A."/>
            <person name="Lombard V."/>
            <person name="Magnuson J."/>
            <person name="Maillard F."/>
            <person name="Murat C."/>
            <person name="Nolan M."/>
            <person name="Ohm R.A."/>
            <person name="Pangilinan J."/>
            <person name="Pereira M.F."/>
            <person name="Perotto S."/>
            <person name="Peter M."/>
            <person name="Pfister S."/>
            <person name="Riley R."/>
            <person name="Sitrit Y."/>
            <person name="Stielow J.B."/>
            <person name="Szollosi G."/>
            <person name="Zifcakova L."/>
            <person name="Stursova M."/>
            <person name="Spatafora J.W."/>
            <person name="Tedersoo L."/>
            <person name="Vaario L.M."/>
            <person name="Yamada A."/>
            <person name="Yan M."/>
            <person name="Wang P."/>
            <person name="Xu J."/>
            <person name="Bruns T."/>
            <person name="Baldrian P."/>
            <person name="Vilgalys R."/>
            <person name="Dunand C."/>
            <person name="Henrissat B."/>
            <person name="Grigoriev I.V."/>
            <person name="Hibbett D."/>
            <person name="Nagy L.G."/>
            <person name="Martin F.M."/>
        </authorList>
    </citation>
    <scope>NUCLEOTIDE SEQUENCE</scope>
    <source>
        <strain evidence="3">UP504</strain>
    </source>
</reference>
<keyword evidence="2" id="KW-0067">ATP-binding</keyword>
<keyword evidence="1" id="KW-0547">Nucleotide-binding</keyword>
<proteinExistence type="predicted"/>
<evidence type="ECO:0000313" key="4">
    <source>
        <dbReference type="Proteomes" id="UP000886523"/>
    </source>
</evidence>
<dbReference type="Gene3D" id="3.90.640.10">
    <property type="entry name" value="Actin, Chain A, domain 4"/>
    <property type="match status" value="1"/>
</dbReference>
<evidence type="ECO:0000256" key="1">
    <source>
        <dbReference type="ARBA" id="ARBA00022741"/>
    </source>
</evidence>
<comment type="caution">
    <text evidence="3">The sequence shown here is derived from an EMBL/GenBank/DDBJ whole genome shotgun (WGS) entry which is preliminary data.</text>
</comment>
<organism evidence="3 4">
    <name type="scientific">Hydnum rufescens UP504</name>
    <dbReference type="NCBI Taxonomy" id="1448309"/>
    <lineage>
        <taxon>Eukaryota</taxon>
        <taxon>Fungi</taxon>
        <taxon>Dikarya</taxon>
        <taxon>Basidiomycota</taxon>
        <taxon>Agaricomycotina</taxon>
        <taxon>Agaricomycetes</taxon>
        <taxon>Cantharellales</taxon>
        <taxon>Hydnaceae</taxon>
        <taxon>Hydnum</taxon>
    </lineage>
</organism>
<dbReference type="Gene3D" id="3.30.420.40">
    <property type="match status" value="1"/>
</dbReference>
<dbReference type="InterPro" id="IPR013126">
    <property type="entry name" value="Hsp_70_fam"/>
</dbReference>
<protein>
    <submittedName>
        <fullName evidence="3">Uncharacterized protein</fullName>
    </submittedName>
</protein>
<dbReference type="AlphaFoldDB" id="A0A9P6E1U7"/>
<dbReference type="PANTHER" id="PTHR19375">
    <property type="entry name" value="HEAT SHOCK PROTEIN 70KDA"/>
    <property type="match status" value="1"/>
</dbReference>
<keyword evidence="4" id="KW-1185">Reference proteome</keyword>